<evidence type="ECO:0000256" key="2">
    <source>
        <dbReference type="ARBA" id="ARBA00022499"/>
    </source>
</evidence>
<dbReference type="InterPro" id="IPR020841">
    <property type="entry name" value="PKS_Beta-ketoAc_synthase_dom"/>
</dbReference>
<dbReference type="Gene3D" id="3.40.366.10">
    <property type="entry name" value="Malonyl-Coenzyme A Acyl Carrier Protein, domain 2"/>
    <property type="match status" value="1"/>
</dbReference>
<dbReference type="Gene3D" id="3.30.70.3290">
    <property type="match status" value="1"/>
</dbReference>
<dbReference type="InterPro" id="IPR014030">
    <property type="entry name" value="Ketoacyl_synth_N"/>
</dbReference>
<feature type="compositionally biased region" description="Low complexity" evidence="21">
    <location>
        <begin position="2829"/>
        <end position="2845"/>
    </location>
</feature>
<dbReference type="SUPFAM" id="SSF53901">
    <property type="entry name" value="Thiolase-like"/>
    <property type="match status" value="1"/>
</dbReference>
<keyword evidence="10" id="KW-0521">NADP</keyword>
<feature type="region of interest" description="Disordered" evidence="21">
    <location>
        <begin position="408"/>
        <end position="437"/>
    </location>
</feature>
<dbReference type="SMART" id="SM00827">
    <property type="entry name" value="PKS_AT"/>
    <property type="match status" value="1"/>
</dbReference>
<dbReference type="Pfam" id="PF00698">
    <property type="entry name" value="Acyl_transf_1"/>
    <property type="match status" value="1"/>
</dbReference>
<evidence type="ECO:0000256" key="10">
    <source>
        <dbReference type="ARBA" id="ARBA00022857"/>
    </source>
</evidence>
<dbReference type="SMART" id="SM00822">
    <property type="entry name" value="PKS_KR"/>
    <property type="match status" value="1"/>
</dbReference>
<dbReference type="PROSITE" id="PS51083">
    <property type="entry name" value="ZF_HIT"/>
    <property type="match status" value="1"/>
</dbReference>
<feature type="region of interest" description="Disordered" evidence="21">
    <location>
        <begin position="2782"/>
        <end position="2864"/>
    </location>
</feature>
<dbReference type="Pfam" id="PF25790">
    <property type="entry name" value="BCD1"/>
    <property type="match status" value="1"/>
</dbReference>
<dbReference type="GeneID" id="81393947"/>
<dbReference type="SMART" id="SM00826">
    <property type="entry name" value="PKS_DH"/>
    <property type="match status" value="1"/>
</dbReference>
<dbReference type="Pfam" id="PF08242">
    <property type="entry name" value="Methyltransf_12"/>
    <property type="match status" value="1"/>
</dbReference>
<feature type="domain" description="PKS/mFAS DH" evidence="25">
    <location>
        <begin position="982"/>
        <end position="1289"/>
    </location>
</feature>
<keyword evidence="3" id="KW-0690">Ribosome biogenesis</keyword>
<dbReference type="SUPFAM" id="SSF52151">
    <property type="entry name" value="FabD/lysophospholipase-like"/>
    <property type="match status" value="1"/>
</dbReference>
<dbReference type="Pfam" id="PF00109">
    <property type="entry name" value="ketoacyl-synt"/>
    <property type="match status" value="1"/>
</dbReference>
<dbReference type="InterPro" id="IPR050091">
    <property type="entry name" value="PKS_NRPS_Biosynth_Enz"/>
</dbReference>
<dbReference type="SUPFAM" id="SSF55048">
    <property type="entry name" value="Probable ACP-binding domain of malonyl-CoA ACP transacylase"/>
    <property type="match status" value="1"/>
</dbReference>
<sequence length="2998" mass="328151">VEESMKDAPIAIVGLSYRAPGVGRKGLWEFLADAKSAWSKVPADRFDQDAYYHPNGDKAGCVMSKGGHFLPDDVFAFDAPFFNLRPEEARAVDPHHRMMLECALEAAENAGLSLLDLAGANIGVFAAMGSPEYGQQGSEDLPSTTTWTATGTAPCMFANRLSYFFDLCGPSISLDAACASSSYAIHIACQSLRAGECKAAFVGSSSLLLGAGQWSLLDNMGALSPEGKSFSYDVKASGFGRGEGGACLILKPLDEAIKDGDPVQAVIRNSACNHAGRSEGITMPRRSTQERLLRKVHEEIGLDPSDTPVVEGHGTGTKAGDPIEAGSFATVLGSKRTPLDPLYIGSLKSNFGHLEGASGILGVVKAILMIQHGRVLPQANFEKMNPNIDGREKLEVCLPLGNGINKRGIDMQPRWHERQFPGPQTRPSGSNSESQGFGGSNAVVILEEAPTASHLSNGHANATAKANGVKCTNGVQVNGFQANCTDLSDTPASNGLVHGALDHDSGRQLFVLSAKSEGSLMSYIDSFREYLEDLPDYDGIARDLSFTLGQRRTHHPYRVTAVADSMDTLKSKLLTSKVHKVKERIIAFAFTGQGAQHAQMASGLERYREFAAAIDQAELHLREMGAPWSLKEELGRPDPESSINDAELSQPACTAVQLALVVLLRSWGVIPATVFGHSSGEIAAAFAAGLISFKAAIAIAFFRGQAAAQLVQKNSQKGTMLALGISCEAASTLLEQNTNGYATVAAINSPSSVTVSGDEPAIENIQRIAEGQGLFARRLKVGVAYHSRHMEEIAASYLNSIKPFCNVGSEDYHARFVSSVTGSIVNTGGLDASYWVINLLQPVRFVDAIENVFLSQNEKAPTGQQAIKLPNVIVEVGPHGALKNPIKQTLEELRERTDQRQTQITYLPSLMRGTSSEETLLTLAGSLFTLGSSIQFAAINQTNQHNAHVLTDLPPYTWDKSSRYTFKSRIAQQKIHPGQPYDSLIGWKSPYTEGGEHAFRQVFTLDEMPWIRDHHVSGTAMFPMTGYLSMAIEAVRRVSPTKPSSILVWEFHAKRSLGIEEDERVDITTKLRPAVTGTENFSSTAWFFEILTWSEEHGWTLHCHGIIEPEMAEMTLESPTIKGSLPFTAHVNMIERDPKHEYDAAQECGGTRYGPTFKTMVKIWEGPGCTVMESELRDLDLSMPSRYGSLASVDPPTLDSFLQGPGPLQEVAGKSALVPNYVSRLRISNNIPTCAAQRFTIVTRLLDYDTKAGRLRISVAVFTQSSDSFTPVAEWECVTFRIIGSLDDGNLTSNLPASYYWDLIPCLDFIDNDELARILEVKPFDPHQPPFRRQMNRVAVYYVERALKETANDDISQWPIHLSRFFKWAEKMVLREEHVSDNEALSLLAEVSNSGARGKMLCAVGEQLSSILRSEVQPLEIMLKDNMLSGHYEADIANAQCSQVLARCVRHLSDVNPDLRILEIGAGTGSATLTVLQELSRGTEKLPAFSSYTFTDISPGFFENAREKLAQWSDRITFTKLDISQDPVQQGFAIEDYDLVIASNVLHATPNMASTIDHVRSLMKPNGKLLALEAVCHPPLGLPFMVLPGWWLSEDKYRSHGEGCLMSEDVWHRLLIDRGFSGVDAAIGDYPDDSEHMLSVMCTTRVGIQEDGPSTAPITICGPLMDSEEENFAQMVADHVADRLGCSTSVKPFVEIDVEDDSFCIFIDSPRHSVLSNVSEESFEAFKTILLETSGLLWVVPENHPPEAQSMKGMLRTLRLEDTSKNMLLLESAPCTSEGATAVTKIAERLRDPEVARGVDQDFVWDKGMIHLPRFRPLIEAKEVFASEAGVPLQKIQNIWKDNAALELTVSAAGSPDSIYFRRTKILEESLGDEEVLIRVEAAGMNFRDLLLILGSIPWGPPGFEGAGVIVRTGSRVTDLKSGDRVFFGALGGGSYSTFVRKHSLDICKIPDDISTADAASISVAYSTAVMTLLRIARLRKGESVLIHAASGASDKREFLQESFSIPKEHIFSSRTPEFRDGILCATDGKGVDVIVNSLAGNLLQETWGLIAEFGRFVEIGKRDLLNNSHLGMRPFDRNVAFTGVDLRAYFEKRPEEMRECLSDVVDLMRRQVIVPIRPVTILPVSQIATGLRKLQSGQNVGKIVVTMDPDEYVLAECPPPPGIPSGQLLRPDATYVITGGTGGIGLSLGPWMVENGALNVVLLGRSGSSRPEVQKVLQEYEGTDVCMRAIACDVGSHEDLLNAVQSIRDLPPVKGVVHGALYLRDTFLVNATHEHWQDITTPRVRGAWNLHELLPDLDFFVSLSSFLGAVGNVGQSIYAGTANFFDAFTKYRHDLGLPAVSIALPVVLDVGYVAEHDLTEKLKNSLGATITAPHLRTLVKGAIVGPTSGLNRDGKSFSFSFDSGDDRSLLPWQCFHPRSLVHRINAENRNLKTNGAGQGRDARSTGWRYSSGGDPLLSLLDALITKVSSITMIDRDEVEPDAPLSTYSLDSLVSVELRNWIRRETGVELSLNKIVSADNLRALATHILSQRDMKPATRYGSLPQAVIDKHPNFRAANPPLQSCYSKVTSLEEIPRKGRKMDNGDPLLSELCTICHVNPPKYRCPRCSTRTCSLPCTRRHKLWSQCSGVRDPAAYLRRNELASESAFDRDFNFITGIERSLERADRDSENRGIELARGSTLDTAEGEGASPGADSGVQGSSVVAGRKRKHPHQGLVKGEAGFLRGAEAGGVRVVRAPRGMSRNKMNHSRWHPKHKCLSWTVEWISADGVKTPRNTLETCPVAEAYDRAFPPPRQSKSASDPEKEEKVDSEQSESVSQSHKQTPVPDTPAPSTTTEKPTETNPPQTSGSEAALATEEEKPVDSTIKPHRDHYFYLHRPRTMSKKLVLVPLPPLESVVAVLRNRTVLEFPTIYVLPESPQTLLAEKDTSRFVLEEEYLRTAGPEETSADTVEAAQESTGPDNDDTAPDQSVYLQNVDENKVMEVLKQDLFEPIPETEPTS</sequence>
<dbReference type="GO" id="GO:1901336">
    <property type="term" value="P:lactone biosynthetic process"/>
    <property type="evidence" value="ECO:0007669"/>
    <property type="project" value="UniProtKB-ARBA"/>
</dbReference>
<evidence type="ECO:0000256" key="16">
    <source>
        <dbReference type="ARBA" id="ARBA00061949"/>
    </source>
</evidence>
<dbReference type="GO" id="GO:0016491">
    <property type="term" value="F:oxidoreductase activity"/>
    <property type="evidence" value="ECO:0007669"/>
    <property type="project" value="UniProtKB-KW"/>
</dbReference>
<dbReference type="InterPro" id="IPR014031">
    <property type="entry name" value="Ketoacyl_synth_C"/>
</dbReference>
<dbReference type="PROSITE" id="PS52019">
    <property type="entry name" value="PKS_MFAS_DH"/>
    <property type="match status" value="1"/>
</dbReference>
<dbReference type="InterPro" id="IPR013968">
    <property type="entry name" value="PKS_KR"/>
</dbReference>
<dbReference type="Gene3D" id="3.90.180.10">
    <property type="entry name" value="Medium-chain alcohol dehydrogenases, catalytic domain"/>
    <property type="match status" value="2"/>
</dbReference>
<name>A0A9W9FL14_9EURO</name>
<dbReference type="CDD" id="cd02440">
    <property type="entry name" value="AdoMet_MTases"/>
    <property type="match status" value="1"/>
</dbReference>
<evidence type="ECO:0000256" key="21">
    <source>
        <dbReference type="SAM" id="MobiDB-lite"/>
    </source>
</evidence>
<dbReference type="SMART" id="SM00829">
    <property type="entry name" value="PKS_ER"/>
    <property type="match status" value="1"/>
</dbReference>
<dbReference type="Gene3D" id="1.10.1200.10">
    <property type="entry name" value="ACP-like"/>
    <property type="match status" value="1"/>
</dbReference>
<dbReference type="RefSeq" id="XP_056512806.1">
    <property type="nucleotide sequence ID" value="XM_056654779.1"/>
</dbReference>
<dbReference type="SUPFAM" id="SSF51735">
    <property type="entry name" value="NAD(P)-binding Rossmann-fold domains"/>
    <property type="match status" value="2"/>
</dbReference>
<feature type="compositionally biased region" description="Basic and acidic residues" evidence="21">
    <location>
        <begin position="2855"/>
        <end position="2864"/>
    </location>
</feature>
<feature type="compositionally biased region" description="Basic and acidic residues" evidence="21">
    <location>
        <begin position="2664"/>
        <end position="2674"/>
    </location>
</feature>
<dbReference type="EMBL" id="JAPMSZ010000005">
    <property type="protein sequence ID" value="KAJ5101975.1"/>
    <property type="molecule type" value="Genomic_DNA"/>
</dbReference>
<feature type="region of interest" description="Disordered" evidence="21">
    <location>
        <begin position="303"/>
        <end position="322"/>
    </location>
</feature>
<evidence type="ECO:0000256" key="9">
    <source>
        <dbReference type="ARBA" id="ARBA00022843"/>
    </source>
</evidence>
<dbReference type="InterPro" id="IPR016036">
    <property type="entry name" value="Malonyl_transacylase_ACP-bd"/>
</dbReference>
<dbReference type="InterPro" id="IPR057721">
    <property type="entry name" value="BCD1_alpha/beta"/>
</dbReference>
<evidence type="ECO:0000256" key="19">
    <source>
        <dbReference type="PROSITE-ProRule" id="PRU00453"/>
    </source>
</evidence>
<dbReference type="CDD" id="cd23023">
    <property type="entry name" value="zf-HIT_BCD1"/>
    <property type="match status" value="1"/>
</dbReference>
<dbReference type="InterPro" id="IPR011032">
    <property type="entry name" value="GroES-like_sf"/>
</dbReference>
<dbReference type="Pfam" id="PF21089">
    <property type="entry name" value="PKS_DH_N"/>
    <property type="match status" value="1"/>
</dbReference>
<feature type="region of interest" description="Disordered" evidence="21">
    <location>
        <begin position="2664"/>
        <end position="2699"/>
    </location>
</feature>
<comment type="caution">
    <text evidence="26">The sequence shown here is derived from an EMBL/GenBank/DDBJ whole genome shotgun (WGS) entry which is preliminary data.</text>
</comment>
<dbReference type="InterPro" id="IPR020843">
    <property type="entry name" value="ER"/>
</dbReference>
<dbReference type="Proteomes" id="UP001141434">
    <property type="component" value="Unassembled WGS sequence"/>
</dbReference>
<keyword evidence="4" id="KW-0597">Phosphoprotein</keyword>
<keyword evidence="12" id="KW-0511">Multifunctional enzyme</keyword>
<keyword evidence="13" id="KW-0012">Acyltransferase</keyword>
<keyword evidence="2" id="KW-1017">Isopeptide bond</keyword>
<evidence type="ECO:0000313" key="27">
    <source>
        <dbReference type="Proteomes" id="UP001141434"/>
    </source>
</evidence>
<evidence type="ECO:0000256" key="4">
    <source>
        <dbReference type="ARBA" id="ARBA00022553"/>
    </source>
</evidence>
<dbReference type="PROSITE" id="PS00606">
    <property type="entry name" value="KS3_1"/>
    <property type="match status" value="1"/>
</dbReference>
<comment type="similarity">
    <text evidence="15">Belongs to the BCD1 family.</text>
</comment>
<evidence type="ECO:0000256" key="5">
    <source>
        <dbReference type="ARBA" id="ARBA00022679"/>
    </source>
</evidence>
<dbReference type="InterPro" id="IPR013154">
    <property type="entry name" value="ADH-like_N"/>
</dbReference>
<dbReference type="GO" id="GO:0006633">
    <property type="term" value="P:fatty acid biosynthetic process"/>
    <property type="evidence" value="ECO:0007669"/>
    <property type="project" value="InterPro"/>
</dbReference>
<evidence type="ECO:0000256" key="15">
    <source>
        <dbReference type="ARBA" id="ARBA00049654"/>
    </source>
</evidence>
<dbReference type="GO" id="GO:0042254">
    <property type="term" value="P:ribosome biogenesis"/>
    <property type="evidence" value="ECO:0007669"/>
    <property type="project" value="UniProtKB-KW"/>
</dbReference>
<evidence type="ECO:0000256" key="13">
    <source>
        <dbReference type="ARBA" id="ARBA00023315"/>
    </source>
</evidence>
<dbReference type="InterPro" id="IPR049552">
    <property type="entry name" value="PKS_DH_N"/>
</dbReference>
<feature type="non-terminal residue" evidence="26">
    <location>
        <position position="1"/>
    </location>
</feature>
<reference evidence="26" key="1">
    <citation type="submission" date="2022-11" db="EMBL/GenBank/DDBJ databases">
        <authorList>
            <person name="Petersen C."/>
        </authorList>
    </citation>
    <scope>NUCLEOTIDE SEQUENCE</scope>
    <source>
        <strain evidence="26">IBT 34128</strain>
    </source>
</reference>
<dbReference type="SMART" id="SM00825">
    <property type="entry name" value="PKS_KS"/>
    <property type="match status" value="1"/>
</dbReference>
<dbReference type="Pfam" id="PF02801">
    <property type="entry name" value="Ketoacyl-synt_C"/>
    <property type="match status" value="1"/>
</dbReference>
<dbReference type="GO" id="GO:0008270">
    <property type="term" value="F:zinc ion binding"/>
    <property type="evidence" value="ECO:0007669"/>
    <property type="project" value="UniProtKB-UniRule"/>
</dbReference>
<dbReference type="PROSITE" id="PS50075">
    <property type="entry name" value="CARRIER"/>
    <property type="match status" value="1"/>
</dbReference>
<proteinExistence type="inferred from homology"/>
<feature type="domain" description="Carrier" evidence="22">
    <location>
        <begin position="2455"/>
        <end position="2532"/>
    </location>
</feature>
<keyword evidence="11" id="KW-0560">Oxidoreductase</keyword>
<dbReference type="Pfam" id="PF04438">
    <property type="entry name" value="zf-HIT"/>
    <property type="match status" value="1"/>
</dbReference>
<evidence type="ECO:0000259" key="25">
    <source>
        <dbReference type="PROSITE" id="PS52019"/>
    </source>
</evidence>
<dbReference type="Pfam" id="PF00550">
    <property type="entry name" value="PP-binding"/>
    <property type="match status" value="1"/>
</dbReference>
<dbReference type="InterPro" id="IPR036291">
    <property type="entry name" value="NAD(P)-bd_dom_sf"/>
</dbReference>
<dbReference type="Gene3D" id="3.40.50.150">
    <property type="entry name" value="Vaccinia Virus protein VP39"/>
    <property type="match status" value="1"/>
</dbReference>
<evidence type="ECO:0000256" key="20">
    <source>
        <dbReference type="PROSITE-ProRule" id="PRU01363"/>
    </source>
</evidence>
<dbReference type="InterPro" id="IPR042104">
    <property type="entry name" value="PKS_dehydratase_sf"/>
</dbReference>
<gene>
    <name evidence="26" type="ORF">NUU61_004197</name>
</gene>
<dbReference type="OrthoDB" id="329835at2759"/>
<dbReference type="Pfam" id="PF13602">
    <property type="entry name" value="ADH_zinc_N_2"/>
    <property type="match status" value="1"/>
</dbReference>
<accession>A0A9W9FL14</accession>
<dbReference type="SUPFAM" id="SSF47336">
    <property type="entry name" value="ACP-like"/>
    <property type="match status" value="1"/>
</dbReference>
<dbReference type="PANTHER" id="PTHR43775">
    <property type="entry name" value="FATTY ACID SYNTHASE"/>
    <property type="match status" value="1"/>
</dbReference>
<evidence type="ECO:0000259" key="23">
    <source>
        <dbReference type="PROSITE" id="PS51083"/>
    </source>
</evidence>
<dbReference type="Gene3D" id="3.10.129.110">
    <property type="entry name" value="Polyketide synthase dehydratase"/>
    <property type="match status" value="1"/>
</dbReference>
<dbReference type="InterPro" id="IPR020807">
    <property type="entry name" value="PKS_DH"/>
</dbReference>
<evidence type="ECO:0000256" key="14">
    <source>
        <dbReference type="ARBA" id="ARBA00049598"/>
    </source>
</evidence>
<keyword evidence="5" id="KW-0808">Transferase</keyword>
<comment type="subunit">
    <text evidence="16">Interacts with FBL, SNU13, NOP58, NUFIP1, RUVBL1, RUVBL2 and TAF9. Interacts (via HIT-type zinc finger) with the RUVBL1/RUVBL2 complex in the presence of ADP.</text>
</comment>
<dbReference type="PROSITE" id="PS52004">
    <property type="entry name" value="KS3_2"/>
    <property type="match status" value="1"/>
</dbReference>
<feature type="region of interest" description="N-terminal hotdog fold" evidence="20">
    <location>
        <begin position="982"/>
        <end position="1114"/>
    </location>
</feature>
<evidence type="ECO:0000313" key="26">
    <source>
        <dbReference type="EMBL" id="KAJ5101975.1"/>
    </source>
</evidence>
<dbReference type="Pfam" id="PF14765">
    <property type="entry name" value="PS-DH"/>
    <property type="match status" value="1"/>
</dbReference>
<keyword evidence="6" id="KW-0479">Metal-binding</keyword>
<dbReference type="SUPFAM" id="SSF144232">
    <property type="entry name" value="HIT/MYND zinc finger-like"/>
    <property type="match status" value="1"/>
</dbReference>
<feature type="active site" description="Proton donor; for dehydratase activity" evidence="20">
    <location>
        <position position="1199"/>
    </location>
</feature>
<keyword evidence="27" id="KW-1185">Reference proteome</keyword>
<dbReference type="GO" id="GO:0004312">
    <property type="term" value="F:fatty acid synthase activity"/>
    <property type="evidence" value="ECO:0007669"/>
    <property type="project" value="TreeGrafter"/>
</dbReference>
<evidence type="ECO:0000259" key="24">
    <source>
        <dbReference type="PROSITE" id="PS52004"/>
    </source>
</evidence>
<evidence type="ECO:0000256" key="1">
    <source>
        <dbReference type="ARBA" id="ARBA00022450"/>
    </source>
</evidence>
<feature type="domain" description="HIT-type" evidence="23">
    <location>
        <begin position="2592"/>
        <end position="2626"/>
    </location>
</feature>
<dbReference type="InterPro" id="IPR007529">
    <property type="entry name" value="Znf_HIT"/>
</dbReference>
<comment type="function">
    <text evidence="14">Required for box C/D snoRNAs accumulation involved in snoRNA processing, snoRNA transport to the nucleolus and ribosome biogenesis.</text>
</comment>
<keyword evidence="8" id="KW-0862">Zinc</keyword>
<dbReference type="CDD" id="cd00833">
    <property type="entry name" value="PKS"/>
    <property type="match status" value="1"/>
</dbReference>
<dbReference type="CDD" id="cd05195">
    <property type="entry name" value="enoyl_red"/>
    <property type="match status" value="1"/>
</dbReference>
<evidence type="ECO:0000256" key="8">
    <source>
        <dbReference type="ARBA" id="ARBA00022833"/>
    </source>
</evidence>
<dbReference type="FunFam" id="3.30.60.190:FF:000001">
    <property type="entry name" value="box C/D snoRNA protein 1"/>
    <property type="match status" value="1"/>
</dbReference>
<keyword evidence="9" id="KW-0832">Ubl conjugation</keyword>
<dbReference type="InterPro" id="IPR049900">
    <property type="entry name" value="PKS_mFAS_DH"/>
</dbReference>
<dbReference type="InterPro" id="IPR018201">
    <property type="entry name" value="Ketoacyl_synth_AS"/>
</dbReference>
<dbReference type="InterPro" id="IPR016039">
    <property type="entry name" value="Thiolase-like"/>
</dbReference>
<evidence type="ECO:0000259" key="22">
    <source>
        <dbReference type="PROSITE" id="PS50075"/>
    </source>
</evidence>
<feature type="region of interest" description="C-terminal hotdog fold" evidence="20">
    <location>
        <begin position="1132"/>
        <end position="1289"/>
    </location>
</feature>
<evidence type="ECO:0000256" key="12">
    <source>
        <dbReference type="ARBA" id="ARBA00023268"/>
    </source>
</evidence>
<protein>
    <recommendedName>
        <fullName evidence="17">Box C/D snoRNA protein 1</fullName>
    </recommendedName>
    <alternativeName>
        <fullName evidence="18">Zinc finger HIT domain-containing protein 6</fullName>
    </alternativeName>
</protein>
<dbReference type="InterPro" id="IPR016035">
    <property type="entry name" value="Acyl_Trfase/lysoPLipase"/>
</dbReference>
<keyword evidence="7 19" id="KW-0863">Zinc-finger</keyword>
<dbReference type="InterPro" id="IPR001227">
    <property type="entry name" value="Ac_transferase_dom_sf"/>
</dbReference>
<dbReference type="InterPro" id="IPR020806">
    <property type="entry name" value="PKS_PP-bd"/>
</dbReference>
<keyword evidence="1" id="KW-0596">Phosphopantetheine</keyword>
<dbReference type="Gene3D" id="3.30.60.190">
    <property type="match status" value="1"/>
</dbReference>
<feature type="compositionally biased region" description="Basic and acidic residues" evidence="21">
    <location>
        <begin position="2799"/>
        <end position="2809"/>
    </location>
</feature>
<dbReference type="Gene3D" id="3.40.47.10">
    <property type="match status" value="1"/>
</dbReference>
<feature type="compositionally biased region" description="Polar residues" evidence="21">
    <location>
        <begin position="425"/>
        <end position="435"/>
    </location>
</feature>
<evidence type="ECO:0000256" key="3">
    <source>
        <dbReference type="ARBA" id="ARBA00022517"/>
    </source>
</evidence>
<feature type="domain" description="Ketosynthase family 3 (KS3)" evidence="24">
    <location>
        <begin position="7"/>
        <end position="448"/>
    </location>
</feature>
<dbReference type="SUPFAM" id="SSF53335">
    <property type="entry name" value="S-adenosyl-L-methionine-dependent methyltransferases"/>
    <property type="match status" value="1"/>
</dbReference>
<dbReference type="Gene3D" id="3.40.50.720">
    <property type="entry name" value="NAD(P)-binding Rossmann-like Domain"/>
    <property type="match status" value="1"/>
</dbReference>
<dbReference type="SUPFAM" id="SSF50129">
    <property type="entry name" value="GroES-like"/>
    <property type="match status" value="1"/>
</dbReference>
<dbReference type="GO" id="GO:0030639">
    <property type="term" value="P:polyketide biosynthetic process"/>
    <property type="evidence" value="ECO:0007669"/>
    <property type="project" value="UniProtKB-ARBA"/>
</dbReference>
<evidence type="ECO:0000256" key="6">
    <source>
        <dbReference type="ARBA" id="ARBA00022723"/>
    </source>
</evidence>
<feature type="region of interest" description="Disordered" evidence="21">
    <location>
        <begin position="2939"/>
        <end position="2968"/>
    </location>
</feature>
<dbReference type="GO" id="GO:0004315">
    <property type="term" value="F:3-oxoacyl-[acyl-carrier-protein] synthase activity"/>
    <property type="evidence" value="ECO:0007669"/>
    <property type="project" value="InterPro"/>
</dbReference>
<dbReference type="GO" id="GO:0031177">
    <property type="term" value="F:phosphopantetheine binding"/>
    <property type="evidence" value="ECO:0007669"/>
    <property type="project" value="InterPro"/>
</dbReference>
<dbReference type="PANTHER" id="PTHR43775:SF29">
    <property type="entry name" value="ASPERFURANONE POLYKETIDE SYNTHASE AFOG-RELATED"/>
    <property type="match status" value="1"/>
</dbReference>
<dbReference type="InterPro" id="IPR029063">
    <property type="entry name" value="SAM-dependent_MTases_sf"/>
</dbReference>
<dbReference type="InterPro" id="IPR036736">
    <property type="entry name" value="ACP-like_sf"/>
</dbReference>
<feature type="active site" description="Proton acceptor; for dehydratase activity" evidence="20">
    <location>
        <position position="1014"/>
    </location>
</feature>
<organism evidence="26 27">
    <name type="scientific">Penicillium alfredii</name>
    <dbReference type="NCBI Taxonomy" id="1506179"/>
    <lineage>
        <taxon>Eukaryota</taxon>
        <taxon>Fungi</taxon>
        <taxon>Dikarya</taxon>
        <taxon>Ascomycota</taxon>
        <taxon>Pezizomycotina</taxon>
        <taxon>Eurotiomycetes</taxon>
        <taxon>Eurotiomycetidae</taxon>
        <taxon>Eurotiales</taxon>
        <taxon>Aspergillaceae</taxon>
        <taxon>Penicillium</taxon>
    </lineage>
</organism>
<dbReference type="InterPro" id="IPR013217">
    <property type="entry name" value="Methyltransf_12"/>
</dbReference>
<dbReference type="Pfam" id="PF22621">
    <property type="entry name" value="CurL-like_PKS_C"/>
    <property type="match status" value="1"/>
</dbReference>
<evidence type="ECO:0000256" key="7">
    <source>
        <dbReference type="ARBA" id="ARBA00022771"/>
    </source>
</evidence>
<evidence type="ECO:0000256" key="11">
    <source>
        <dbReference type="ARBA" id="ARBA00023002"/>
    </source>
</evidence>
<dbReference type="Pfam" id="PF08240">
    <property type="entry name" value="ADH_N"/>
    <property type="match status" value="1"/>
</dbReference>
<dbReference type="InterPro" id="IPR049551">
    <property type="entry name" value="PKS_DH_C"/>
</dbReference>
<dbReference type="InterPro" id="IPR057326">
    <property type="entry name" value="KR_dom"/>
</dbReference>
<reference evidence="26" key="2">
    <citation type="journal article" date="2023" name="IMA Fungus">
        <title>Comparative genomic study of the Penicillium genus elucidates a diverse pangenome and 15 lateral gene transfer events.</title>
        <authorList>
            <person name="Petersen C."/>
            <person name="Sorensen T."/>
            <person name="Nielsen M.R."/>
            <person name="Sondergaard T.E."/>
            <person name="Sorensen J.L."/>
            <person name="Fitzpatrick D.A."/>
            <person name="Frisvad J.C."/>
            <person name="Nielsen K.L."/>
        </authorList>
    </citation>
    <scope>NUCLEOTIDE SEQUENCE</scope>
    <source>
        <strain evidence="26">IBT 34128</strain>
    </source>
</reference>
<evidence type="ECO:0000256" key="17">
    <source>
        <dbReference type="ARBA" id="ARBA00068630"/>
    </source>
</evidence>
<feature type="compositionally biased region" description="Basic and acidic residues" evidence="21">
    <location>
        <begin position="408"/>
        <end position="419"/>
    </location>
</feature>
<dbReference type="InterPro" id="IPR014043">
    <property type="entry name" value="Acyl_transferase_dom"/>
</dbReference>
<dbReference type="Pfam" id="PF08659">
    <property type="entry name" value="KR"/>
    <property type="match status" value="1"/>
</dbReference>
<dbReference type="InterPro" id="IPR009081">
    <property type="entry name" value="PP-bd_ACP"/>
</dbReference>
<evidence type="ECO:0000256" key="18">
    <source>
        <dbReference type="ARBA" id="ARBA00077531"/>
    </source>
</evidence>
<dbReference type="SMART" id="SM00823">
    <property type="entry name" value="PKS_PP"/>
    <property type="match status" value="1"/>
</dbReference>